<keyword evidence="4 11" id="KW-0812">Transmembrane</keyword>
<reference evidence="13 14" key="1">
    <citation type="journal article" date="2019" name="Environ. Microbiol.">
        <title>At the nexus of three kingdoms: the genome of the mycorrhizal fungus Gigaspora margarita provides insights into plant, endobacterial and fungal interactions.</title>
        <authorList>
            <person name="Venice F."/>
            <person name="Ghignone S."/>
            <person name="Salvioli di Fossalunga A."/>
            <person name="Amselem J."/>
            <person name="Novero M."/>
            <person name="Xianan X."/>
            <person name="Sedzielewska Toro K."/>
            <person name="Morin E."/>
            <person name="Lipzen A."/>
            <person name="Grigoriev I.V."/>
            <person name="Henrissat B."/>
            <person name="Martin F.M."/>
            <person name="Bonfante P."/>
        </authorList>
    </citation>
    <scope>NUCLEOTIDE SEQUENCE [LARGE SCALE GENOMIC DNA]</scope>
    <source>
        <strain evidence="13 14">BEG34</strain>
    </source>
</reference>
<dbReference type="AlphaFoldDB" id="A0A8H4EM29"/>
<dbReference type="Pfam" id="PF02517">
    <property type="entry name" value="Rce1-like"/>
    <property type="match status" value="1"/>
</dbReference>
<dbReference type="GO" id="GO:0005789">
    <property type="term" value="C:endoplasmic reticulum membrane"/>
    <property type="evidence" value="ECO:0007669"/>
    <property type="project" value="UniProtKB-SubCell"/>
</dbReference>
<feature type="transmembrane region" description="Helical" evidence="11">
    <location>
        <begin position="283"/>
        <end position="302"/>
    </location>
</feature>
<accession>A0A8H4EM29</accession>
<dbReference type="InterPro" id="IPR039731">
    <property type="entry name" value="Rce1"/>
</dbReference>
<comment type="catalytic activity">
    <reaction evidence="9">
        <text>Hydrolyzes the peptide bond -P2-(S-farnesyl or geranylgeranyl)C-P1'-P2'-P3'-COOH where P1' and P2' are amino acids with aliphatic sidechains and P3' is any C-terminal residue.</text>
        <dbReference type="EC" id="3.4.26.1"/>
    </reaction>
</comment>
<evidence type="ECO:0000313" key="13">
    <source>
        <dbReference type="EMBL" id="KAF0515534.1"/>
    </source>
</evidence>
<sequence>MNSTFIPKGFQISPLIAVSSCIWFTLVYVGLLYFSKKHRICDENPGLTNSHPQVILHRIKATTISCIISCSSVWAVIYYNNGFMNHESLYSQIITLLNLLGLYIPNDFYYLFNINFFPLGLTMILFIGPLFVEYLDETLPFQSRYNFANYNYAFTTLIGFRNYIFAPATEELVFRSCMISLLHYAKISYVKIIFLTPLVFAIAHIHHAWENYILFGRSVGAAKRAIFISAFQFSYTTLFGWYATFIFMRTGNFFSPFITHSFANMMGFPMINFSIYPKKIQTLIVLALFLGILLFSILLFPMTSPELFGETSLYWN</sequence>
<proteinExistence type="inferred from homology"/>
<dbReference type="InterPro" id="IPR003675">
    <property type="entry name" value="Rce1/LyrA-like_dom"/>
</dbReference>
<name>A0A8H4EM29_GIGMA</name>
<protein>
    <recommendedName>
        <fullName evidence="10">intramembrane prenyl-peptidase Rce1</fullName>
        <ecNumber evidence="10">3.4.26.1</ecNumber>
    </recommendedName>
</protein>
<keyword evidence="14" id="KW-1185">Reference proteome</keyword>
<gene>
    <name evidence="13" type="ORF">F8M41_017302</name>
</gene>
<evidence type="ECO:0000256" key="11">
    <source>
        <dbReference type="SAM" id="Phobius"/>
    </source>
</evidence>
<dbReference type="GO" id="GO:0071586">
    <property type="term" value="P:CAAX-box protein processing"/>
    <property type="evidence" value="ECO:0007669"/>
    <property type="project" value="InterPro"/>
</dbReference>
<evidence type="ECO:0000256" key="1">
    <source>
        <dbReference type="ARBA" id="ARBA00004477"/>
    </source>
</evidence>
<evidence type="ECO:0000256" key="2">
    <source>
        <dbReference type="ARBA" id="ARBA00006897"/>
    </source>
</evidence>
<dbReference type="EC" id="3.4.26.1" evidence="10"/>
<keyword evidence="7 11" id="KW-1133">Transmembrane helix</keyword>
<evidence type="ECO:0000256" key="5">
    <source>
        <dbReference type="ARBA" id="ARBA00022801"/>
    </source>
</evidence>
<evidence type="ECO:0000256" key="9">
    <source>
        <dbReference type="ARBA" id="ARBA00047280"/>
    </source>
</evidence>
<feature type="transmembrane region" description="Helical" evidence="11">
    <location>
        <begin position="226"/>
        <end position="247"/>
    </location>
</feature>
<evidence type="ECO:0000256" key="7">
    <source>
        <dbReference type="ARBA" id="ARBA00022989"/>
    </source>
</evidence>
<evidence type="ECO:0000256" key="8">
    <source>
        <dbReference type="ARBA" id="ARBA00023136"/>
    </source>
</evidence>
<dbReference type="OrthoDB" id="271604at2759"/>
<evidence type="ECO:0000256" key="6">
    <source>
        <dbReference type="ARBA" id="ARBA00022824"/>
    </source>
</evidence>
<feature type="transmembrane region" description="Helical" evidence="11">
    <location>
        <begin position="12"/>
        <end position="34"/>
    </location>
</feature>
<evidence type="ECO:0000313" key="14">
    <source>
        <dbReference type="Proteomes" id="UP000439903"/>
    </source>
</evidence>
<dbReference type="Proteomes" id="UP000439903">
    <property type="component" value="Unassembled WGS sequence"/>
</dbReference>
<feature type="transmembrane region" description="Helical" evidence="11">
    <location>
        <begin position="188"/>
        <end position="205"/>
    </location>
</feature>
<dbReference type="PANTHER" id="PTHR13046:SF0">
    <property type="entry name" value="CAAX PRENYL PROTEASE 2"/>
    <property type="match status" value="1"/>
</dbReference>
<organism evidence="13 14">
    <name type="scientific">Gigaspora margarita</name>
    <dbReference type="NCBI Taxonomy" id="4874"/>
    <lineage>
        <taxon>Eukaryota</taxon>
        <taxon>Fungi</taxon>
        <taxon>Fungi incertae sedis</taxon>
        <taxon>Mucoromycota</taxon>
        <taxon>Glomeromycotina</taxon>
        <taxon>Glomeromycetes</taxon>
        <taxon>Diversisporales</taxon>
        <taxon>Gigasporaceae</taxon>
        <taxon>Gigaspora</taxon>
    </lineage>
</organism>
<keyword evidence="8 11" id="KW-0472">Membrane</keyword>
<keyword evidence="3" id="KW-0645">Protease</keyword>
<comment type="caution">
    <text evidence="13">The sequence shown here is derived from an EMBL/GenBank/DDBJ whole genome shotgun (WGS) entry which is preliminary data.</text>
</comment>
<feature type="transmembrane region" description="Helical" evidence="11">
    <location>
        <begin position="112"/>
        <end position="132"/>
    </location>
</feature>
<comment type="similarity">
    <text evidence="2">Belongs to the peptidase U48 family.</text>
</comment>
<evidence type="ECO:0000256" key="4">
    <source>
        <dbReference type="ARBA" id="ARBA00022692"/>
    </source>
</evidence>
<dbReference type="PANTHER" id="PTHR13046">
    <property type="entry name" value="PROTEASE U48 CAAX PRENYL PROTEASE RCE1"/>
    <property type="match status" value="1"/>
</dbReference>
<feature type="transmembrane region" description="Helical" evidence="11">
    <location>
        <begin position="253"/>
        <end position="271"/>
    </location>
</feature>
<evidence type="ECO:0000256" key="10">
    <source>
        <dbReference type="ARBA" id="ARBA00049729"/>
    </source>
</evidence>
<keyword evidence="6" id="KW-0256">Endoplasmic reticulum</keyword>
<comment type="subcellular location">
    <subcellularLocation>
        <location evidence="1">Endoplasmic reticulum membrane</location>
        <topology evidence="1">Multi-pass membrane protein</topology>
    </subcellularLocation>
</comment>
<evidence type="ECO:0000259" key="12">
    <source>
        <dbReference type="Pfam" id="PF02517"/>
    </source>
</evidence>
<dbReference type="GO" id="GO:0004222">
    <property type="term" value="F:metalloendopeptidase activity"/>
    <property type="evidence" value="ECO:0007669"/>
    <property type="project" value="InterPro"/>
</dbReference>
<feature type="transmembrane region" description="Helical" evidence="11">
    <location>
        <begin position="55"/>
        <end position="77"/>
    </location>
</feature>
<keyword evidence="5" id="KW-0378">Hydrolase</keyword>
<feature type="domain" description="CAAX prenyl protease 2/Lysostaphin resistance protein A-like" evidence="12">
    <location>
        <begin position="156"/>
        <end position="266"/>
    </location>
</feature>
<evidence type="ECO:0000256" key="3">
    <source>
        <dbReference type="ARBA" id="ARBA00022670"/>
    </source>
</evidence>
<dbReference type="EMBL" id="WTPW01000395">
    <property type="protein sequence ID" value="KAF0515534.1"/>
    <property type="molecule type" value="Genomic_DNA"/>
</dbReference>